<evidence type="ECO:0000313" key="9">
    <source>
        <dbReference type="EMBL" id="MBW7475253.1"/>
    </source>
</evidence>
<keyword evidence="4" id="KW-0418">Kinase</keyword>
<keyword evidence="5" id="KW-0067">ATP-binding</keyword>
<accession>A0ABS7D7W2</accession>
<keyword evidence="3" id="KW-0547">Nucleotide-binding</keyword>
<dbReference type="InterPro" id="IPR016120">
    <property type="entry name" value="Sig_transdc_His_kin_SpoOB"/>
</dbReference>
<evidence type="ECO:0000256" key="1">
    <source>
        <dbReference type="ARBA" id="ARBA00022553"/>
    </source>
</evidence>
<evidence type="ECO:0000256" key="7">
    <source>
        <dbReference type="SAM" id="Phobius"/>
    </source>
</evidence>
<evidence type="ECO:0000256" key="6">
    <source>
        <dbReference type="ARBA" id="ARBA00023012"/>
    </source>
</evidence>
<dbReference type="Gene3D" id="3.30.565.10">
    <property type="entry name" value="Histidine kinase-like ATPase, C-terminal domain"/>
    <property type="match status" value="1"/>
</dbReference>
<evidence type="ECO:0000256" key="4">
    <source>
        <dbReference type="ARBA" id="ARBA00022777"/>
    </source>
</evidence>
<keyword evidence="6" id="KW-0902">Two-component regulatory system</keyword>
<keyword evidence="7" id="KW-0472">Membrane</keyword>
<dbReference type="PROSITE" id="PS50109">
    <property type="entry name" value="HIS_KIN"/>
    <property type="match status" value="1"/>
</dbReference>
<feature type="transmembrane region" description="Helical" evidence="7">
    <location>
        <begin position="9"/>
        <end position="30"/>
    </location>
</feature>
<dbReference type="InterPro" id="IPR036890">
    <property type="entry name" value="HATPase_C_sf"/>
</dbReference>
<evidence type="ECO:0000313" key="10">
    <source>
        <dbReference type="Proteomes" id="UP000812277"/>
    </source>
</evidence>
<dbReference type="RefSeq" id="WP_219872502.1">
    <property type="nucleotide sequence ID" value="NZ_JAHZIJ010000006.1"/>
</dbReference>
<dbReference type="SMART" id="SM00387">
    <property type="entry name" value="HATPase_c"/>
    <property type="match status" value="1"/>
</dbReference>
<dbReference type="InterPro" id="IPR003594">
    <property type="entry name" value="HATPase_dom"/>
</dbReference>
<dbReference type="SUPFAM" id="SSF55890">
    <property type="entry name" value="Sporulation response regulatory protein Spo0B"/>
    <property type="match status" value="1"/>
</dbReference>
<evidence type="ECO:0000256" key="3">
    <source>
        <dbReference type="ARBA" id="ARBA00022741"/>
    </source>
</evidence>
<keyword evidence="7" id="KW-0812">Transmembrane</keyword>
<sequence>MINRYRRTSLILVSSLIALLIGNNMIYYFISKNTLEEKTLNDINNESIVLNKILENSREGARFVEALVGEKLRSDSIAIQSQIDPDINHVTNEQLDALSEKLNIKAITLLTKTKDASFHLTKSSHREEINLDTKRWGLWNKAFLELYDRKNVTALNWGQSLPNYWTGPFSISDTNAEEFYKYGYYYDGTTNYLINPFVSDKVFKDYDKLIGINSIIHDVTSSNRSVIEVSGINPATFGKEQIEVENGTGQKYTLRYYIPIFFGSYEYKNEKLDSEYIQKAIDTKELVSYKAELNGKTVLKAFIPVFTNKIDELGVITENSEKELDKTLNYYVMAITIDYQAIQSQLNQILWELLLVVIVITVICIILLVMLNKFISKTKDQAVTETQSAYIDEMNSLFTSIRGQRHDFLNHISTISALVELDKIKELKEYTGELVEDVLKINDIISIGQPAIAALVQSKSVSAEVKDIQFTFSFTTLKEFPEGVRSVDCVRAIGNLVDNAFDEVMKLPKEERIVKLIGEIESGILKLSVYNKGTIHDAIIEKIFEAGISSKNAQEHSGLGLAITLDIVRKYKGSIRIDNSDGVTFVIEIPINQYAKAIYSA</sequence>
<dbReference type="Gene3D" id="1.10.287.130">
    <property type="match status" value="1"/>
</dbReference>
<keyword evidence="1" id="KW-0597">Phosphoprotein</keyword>
<dbReference type="Proteomes" id="UP000812277">
    <property type="component" value="Unassembled WGS sequence"/>
</dbReference>
<dbReference type="SUPFAM" id="SSF55874">
    <property type="entry name" value="ATPase domain of HSP90 chaperone/DNA topoisomerase II/histidine kinase"/>
    <property type="match status" value="1"/>
</dbReference>
<organism evidence="9 10">
    <name type="scientific">Paenibacillus oenotherae</name>
    <dbReference type="NCBI Taxonomy" id="1435645"/>
    <lineage>
        <taxon>Bacteria</taxon>
        <taxon>Bacillati</taxon>
        <taxon>Bacillota</taxon>
        <taxon>Bacilli</taxon>
        <taxon>Bacillales</taxon>
        <taxon>Paenibacillaceae</taxon>
        <taxon>Paenibacillus</taxon>
    </lineage>
</organism>
<protein>
    <submittedName>
        <fullName evidence="9">GHKL domain-containing protein</fullName>
    </submittedName>
</protein>
<proteinExistence type="predicted"/>
<dbReference type="Pfam" id="PF14689">
    <property type="entry name" value="SPOB_a"/>
    <property type="match status" value="1"/>
</dbReference>
<comment type="caution">
    <text evidence="9">The sequence shown here is derived from an EMBL/GenBank/DDBJ whole genome shotgun (WGS) entry which is preliminary data.</text>
</comment>
<evidence type="ECO:0000259" key="8">
    <source>
        <dbReference type="PROSITE" id="PS50109"/>
    </source>
</evidence>
<name>A0ABS7D7W2_9BACL</name>
<dbReference type="InterPro" id="IPR005467">
    <property type="entry name" value="His_kinase_dom"/>
</dbReference>
<evidence type="ECO:0000256" key="2">
    <source>
        <dbReference type="ARBA" id="ARBA00022679"/>
    </source>
</evidence>
<feature type="transmembrane region" description="Helical" evidence="7">
    <location>
        <begin position="349"/>
        <end position="371"/>
    </location>
</feature>
<reference evidence="9 10" key="1">
    <citation type="submission" date="2021-07" db="EMBL/GenBank/DDBJ databases">
        <title>Paenibacillus radiodurans sp. nov., isolated from the southeastern edge of Tengger Desert.</title>
        <authorList>
            <person name="Zhang G."/>
        </authorList>
    </citation>
    <scope>NUCLEOTIDE SEQUENCE [LARGE SCALE GENOMIC DNA]</scope>
    <source>
        <strain evidence="9 10">DT7-4</strain>
    </source>
</reference>
<evidence type="ECO:0000256" key="5">
    <source>
        <dbReference type="ARBA" id="ARBA00022840"/>
    </source>
</evidence>
<dbReference type="PANTHER" id="PTHR40448:SF1">
    <property type="entry name" value="TWO-COMPONENT SENSOR HISTIDINE KINASE"/>
    <property type="match status" value="1"/>
</dbReference>
<keyword evidence="10" id="KW-1185">Reference proteome</keyword>
<dbReference type="EMBL" id="JAHZIJ010000006">
    <property type="protein sequence ID" value="MBW7475253.1"/>
    <property type="molecule type" value="Genomic_DNA"/>
</dbReference>
<gene>
    <name evidence="9" type="ORF">K0T92_10890</name>
</gene>
<keyword evidence="7" id="KW-1133">Transmembrane helix</keyword>
<keyword evidence="2" id="KW-0808">Transferase</keyword>
<dbReference type="Pfam" id="PF02518">
    <property type="entry name" value="HATPase_c"/>
    <property type="match status" value="1"/>
</dbReference>
<dbReference type="PANTHER" id="PTHR40448">
    <property type="entry name" value="TWO-COMPONENT SENSOR HISTIDINE KINASE"/>
    <property type="match status" value="1"/>
</dbReference>
<dbReference type="InterPro" id="IPR039506">
    <property type="entry name" value="SPOB_a"/>
</dbReference>
<feature type="domain" description="Histidine kinase" evidence="8">
    <location>
        <begin position="491"/>
        <end position="593"/>
    </location>
</feature>